<feature type="transmembrane region" description="Helical" evidence="1">
    <location>
        <begin position="208"/>
        <end position="230"/>
    </location>
</feature>
<protein>
    <submittedName>
        <fullName evidence="2">Putative membrane protein</fullName>
    </submittedName>
</protein>
<accession>A0A5P2XB59</accession>
<name>A0A5P2XB59_STRST</name>
<dbReference type="AlphaFoldDB" id="A0A5P2XB59"/>
<evidence type="ECO:0000313" key="4">
    <source>
        <dbReference type="Proteomes" id="UP000326505"/>
    </source>
</evidence>
<reference evidence="3 4" key="1">
    <citation type="submission" date="2017-09" db="EMBL/GenBank/DDBJ databases">
        <authorList>
            <person name="Lee N."/>
            <person name="Cho B.-K."/>
        </authorList>
    </citation>
    <scope>NUCLEOTIDE SEQUENCE [LARGE SCALE GENOMIC DNA]</scope>
    <source>
        <strain evidence="3 4">ATCC 27465</strain>
    </source>
</reference>
<dbReference type="OrthoDB" id="4332110at2"/>
<evidence type="ECO:0000313" key="5">
    <source>
        <dbReference type="Proteomes" id="UP000549009"/>
    </source>
</evidence>
<keyword evidence="1" id="KW-0812">Transmembrane</keyword>
<organism evidence="3 4">
    <name type="scientific">Streptomyces spectabilis</name>
    <dbReference type="NCBI Taxonomy" id="68270"/>
    <lineage>
        <taxon>Bacteria</taxon>
        <taxon>Bacillati</taxon>
        <taxon>Actinomycetota</taxon>
        <taxon>Actinomycetes</taxon>
        <taxon>Kitasatosporales</taxon>
        <taxon>Streptomycetaceae</taxon>
        <taxon>Streptomyces</taxon>
    </lineage>
</organism>
<evidence type="ECO:0000256" key="1">
    <source>
        <dbReference type="SAM" id="Phobius"/>
    </source>
</evidence>
<dbReference type="EMBL" id="CP023690">
    <property type="protein sequence ID" value="QEV60250.1"/>
    <property type="molecule type" value="Genomic_DNA"/>
</dbReference>
<sequence>MAGRTGTGPGRWRAVLAVCSGLVLLLVPAGFLAAVPGALARGDAYASAPACTAGARPDSCTTTVAATVAGTEEEGRGRKVDHWLRVTERGDGRTRRVHMSGSRLYDVVRAGDRVSLTYWRGEIRTVRFGSAAEETDASPADDWRLPLGIGLLGLPIGLGVLGTVWWWRRSYAAAAHASPWQLGVGLVAGALLGCTGFVAGQVCPSVPAALLVTAFGVPPVAVLTGLVAWLTRRRERRAVDTSDIVAVPPAGRRCVRAAVLGDVPYRVDGFDHLVVGDGPPAVTPDPDGRVARRPLPPSLTVCGVRAPLPDDPGLWGGGGTYDTVVIECRDGEATVLLALAREDAPVVLGALRESARAAG</sequence>
<dbReference type="Proteomes" id="UP000549009">
    <property type="component" value="Unassembled WGS sequence"/>
</dbReference>
<keyword evidence="5" id="KW-1185">Reference proteome</keyword>
<evidence type="ECO:0000313" key="2">
    <source>
        <dbReference type="EMBL" id="MBB5106377.1"/>
    </source>
</evidence>
<dbReference type="EMBL" id="JACHJD010000009">
    <property type="protein sequence ID" value="MBB5106377.1"/>
    <property type="molecule type" value="Genomic_DNA"/>
</dbReference>
<proteinExistence type="predicted"/>
<keyword evidence="1" id="KW-0472">Membrane</keyword>
<feature type="transmembrane region" description="Helical" evidence="1">
    <location>
        <begin position="147"/>
        <end position="167"/>
    </location>
</feature>
<dbReference type="RefSeq" id="WP_150511350.1">
    <property type="nucleotide sequence ID" value="NZ_BMSQ01000011.1"/>
</dbReference>
<keyword evidence="1" id="KW-1133">Transmembrane helix</keyword>
<feature type="transmembrane region" description="Helical" evidence="1">
    <location>
        <begin position="179"/>
        <end position="202"/>
    </location>
</feature>
<reference evidence="2 5" key="2">
    <citation type="submission" date="2020-08" db="EMBL/GenBank/DDBJ databases">
        <title>Genomic Encyclopedia of Type Strains, Phase III (KMG-III): the genomes of soil and plant-associated and newly described type strains.</title>
        <authorList>
            <person name="Whitman W."/>
        </authorList>
    </citation>
    <scope>NUCLEOTIDE SEQUENCE [LARGE SCALE GENOMIC DNA]</scope>
    <source>
        <strain evidence="2 5">CECT 3146</strain>
    </source>
</reference>
<dbReference type="Proteomes" id="UP000326505">
    <property type="component" value="Chromosome"/>
</dbReference>
<evidence type="ECO:0000313" key="3">
    <source>
        <dbReference type="EMBL" id="QEV60250.1"/>
    </source>
</evidence>
<gene>
    <name evidence="3" type="ORF">CP982_17210</name>
    <name evidence="2" type="ORF">FHS40_005481</name>
</gene>
<dbReference type="KEGG" id="sspb:CP982_17210"/>